<dbReference type="PANTHER" id="PTHR43065:SF49">
    <property type="entry name" value="HISTIDINE KINASE"/>
    <property type="match status" value="1"/>
</dbReference>
<dbReference type="Gene3D" id="3.30.450.20">
    <property type="entry name" value="PAS domain"/>
    <property type="match status" value="2"/>
</dbReference>
<dbReference type="PROSITE" id="PS50110">
    <property type="entry name" value="RESPONSE_REGULATORY"/>
    <property type="match status" value="2"/>
</dbReference>
<sequence>MTFAAVVASPEPKAIFAHGEGEMVDLIRDFDWSATPLGPIEDWSGTLRSTVSFMIQAPLPLALLWGEQGILIYNEAYARFAADRHPGILGRPVAEAWPEAAAFIGEVLRRCRDGGHLSYAEQPFMLKRGGTVEQIWLDLHFSPVRNRRNEVVGILEVLLDTTERLQLERQRQSADRALRDSEAQLQALTAALPQLIWTADATGRYDYFNERWREFTGLQAETTDVAAWLGVVHPEDREVADLSWRHAVETGQGYQTEYRLRRADGTWRWFLRRALPVRDEVTGEVIRWLGTCTDIEHTVRARDMLRQSAIDLEARVRERTRELEAEQRERQRAETQLRQAQKMEALGNLTGGVAHDFNNLLQVIHGNLELLARDLSGQPEAARRVEHALGAVDRGARLAAQLLAFARRQPLQPRVVNIARFLHGLDDMLSRSLGEQVEIETMIASGLWNTLVDPGQVENALLNLAINARDAMEGHGRLTIEASNVTLDAAYARMHPEAEPGEYVMLAVTDTGSGMSAEVMEKVFEPFFTTKPEGKGTGLGLSMVYGFVRQSGGHVRIESEPGHGTTIRLYLPRCERAEERDDRRGGGPALGGKETVLVVEDDLAVREVVVDTLTSLGYTVLRARDAEGAMAIIESGMTVDLLFTDVVMPGPMRSTELVERARSMQPRMAVLFTSGYAENTIVHGGRVDAGVELLTKPYSQKALARKLRHVLANQAQRNAALPPAAPPALAAPAMRSVLLVEDDPLIREGTRDLLAKAGHRVRMAADAQGALALLEREPCDVLITDIGLPGMTGAELAARVHAMVPDIALVFASGYHHAPDLPEALARRAVMLHKPYDSAQLLNCLERAVLLSGG</sequence>
<dbReference type="InterPro" id="IPR013655">
    <property type="entry name" value="PAS_fold_3"/>
</dbReference>
<dbReference type="Pfam" id="PF08448">
    <property type="entry name" value="PAS_4"/>
    <property type="match status" value="1"/>
</dbReference>
<evidence type="ECO:0000259" key="6">
    <source>
        <dbReference type="PROSITE" id="PS50109"/>
    </source>
</evidence>
<dbReference type="SUPFAM" id="SSF47384">
    <property type="entry name" value="Homodimeric domain of signal transducing histidine kinase"/>
    <property type="match status" value="1"/>
</dbReference>
<feature type="domain" description="Response regulatory" evidence="7">
    <location>
        <begin position="595"/>
        <end position="711"/>
    </location>
</feature>
<accession>A0ABR7R5L2</accession>
<dbReference type="PRINTS" id="PR00344">
    <property type="entry name" value="BCTRLSENSOR"/>
</dbReference>
<dbReference type="InterPro" id="IPR003661">
    <property type="entry name" value="HisK_dim/P_dom"/>
</dbReference>
<dbReference type="CDD" id="cd00130">
    <property type="entry name" value="PAS"/>
    <property type="match status" value="1"/>
</dbReference>
<dbReference type="SMART" id="SM00091">
    <property type="entry name" value="PAS"/>
    <property type="match status" value="1"/>
</dbReference>
<keyword evidence="5" id="KW-0175">Coiled coil</keyword>
<comment type="caution">
    <text evidence="10">The sequence shown here is derived from an EMBL/GenBank/DDBJ whole genome shotgun (WGS) entry which is preliminary data.</text>
</comment>
<evidence type="ECO:0000259" key="8">
    <source>
        <dbReference type="PROSITE" id="PS50112"/>
    </source>
</evidence>
<evidence type="ECO:0000259" key="7">
    <source>
        <dbReference type="PROSITE" id="PS50110"/>
    </source>
</evidence>
<dbReference type="InterPro" id="IPR036097">
    <property type="entry name" value="HisK_dim/P_sf"/>
</dbReference>
<dbReference type="Pfam" id="PF02518">
    <property type="entry name" value="HATPase_c"/>
    <property type="match status" value="1"/>
</dbReference>
<dbReference type="Gene3D" id="1.10.287.130">
    <property type="match status" value="1"/>
</dbReference>
<dbReference type="EMBL" id="JACTUZ010000021">
    <property type="protein sequence ID" value="MBC9176867.1"/>
    <property type="molecule type" value="Genomic_DNA"/>
</dbReference>
<comment type="catalytic activity">
    <reaction evidence="1">
        <text>ATP + protein L-histidine = ADP + protein N-phospho-L-histidine.</text>
        <dbReference type="EC" id="2.7.13.3"/>
    </reaction>
</comment>
<dbReference type="Pfam" id="PF00072">
    <property type="entry name" value="Response_reg"/>
    <property type="match status" value="2"/>
</dbReference>
<organism evidence="10 11">
    <name type="scientific">Pseudoroseomonas ludipueritiae</name>
    <dbReference type="NCBI Taxonomy" id="198093"/>
    <lineage>
        <taxon>Bacteria</taxon>
        <taxon>Pseudomonadati</taxon>
        <taxon>Pseudomonadota</taxon>
        <taxon>Alphaproteobacteria</taxon>
        <taxon>Acetobacterales</taxon>
        <taxon>Acetobacteraceae</taxon>
        <taxon>Pseudoroseomonas</taxon>
    </lineage>
</organism>
<evidence type="ECO:0000259" key="9">
    <source>
        <dbReference type="PROSITE" id="PS50113"/>
    </source>
</evidence>
<evidence type="ECO:0000256" key="2">
    <source>
        <dbReference type="ARBA" id="ARBA00012438"/>
    </source>
</evidence>
<dbReference type="InterPro" id="IPR000700">
    <property type="entry name" value="PAS-assoc_C"/>
</dbReference>
<feature type="modified residue" description="4-aspartylphosphate" evidence="4">
    <location>
        <position position="645"/>
    </location>
</feature>
<dbReference type="CDD" id="cd00082">
    <property type="entry name" value="HisKA"/>
    <property type="match status" value="1"/>
</dbReference>
<dbReference type="Gene3D" id="3.30.565.10">
    <property type="entry name" value="Histidine kinase-like ATPase, C-terminal domain"/>
    <property type="match status" value="1"/>
</dbReference>
<dbReference type="InterPro" id="IPR036890">
    <property type="entry name" value="HATPase_C_sf"/>
</dbReference>
<dbReference type="SUPFAM" id="SSF55785">
    <property type="entry name" value="PYP-like sensor domain (PAS domain)"/>
    <property type="match status" value="2"/>
</dbReference>
<reference evidence="10 11" key="1">
    <citation type="journal article" date="2009" name="Int. J. Syst. Evol. Microbiol.">
        <title>Transfer of Teichococcus ludipueritiae and Muricoccus roseus to the genus Roseomonas, as Roseomonas ludipueritiae comb. nov. and Roseomonas rosea comb. nov., respectively, and emended description of the genus Roseomonas.</title>
        <authorList>
            <person name="Sanchez-Porro C."/>
            <person name="Gallego V."/>
            <person name="Busse H.J."/>
            <person name="Kampfer P."/>
            <person name="Ventosa A."/>
        </authorList>
    </citation>
    <scope>NUCLEOTIDE SEQUENCE [LARGE SCALE GENOMIC DNA]</scope>
    <source>
        <strain evidence="10 11">DSM 14915</strain>
    </source>
</reference>
<dbReference type="InterPro" id="IPR011006">
    <property type="entry name" value="CheY-like_superfamily"/>
</dbReference>
<evidence type="ECO:0000256" key="4">
    <source>
        <dbReference type="PROSITE-ProRule" id="PRU00169"/>
    </source>
</evidence>
<feature type="coiled-coil region" evidence="5">
    <location>
        <begin position="164"/>
        <end position="191"/>
    </location>
</feature>
<dbReference type="SUPFAM" id="SSF55874">
    <property type="entry name" value="ATPase domain of HSP90 chaperone/DNA topoisomerase II/histidine kinase"/>
    <property type="match status" value="1"/>
</dbReference>
<feature type="domain" description="PAC" evidence="9">
    <location>
        <begin position="254"/>
        <end position="307"/>
    </location>
</feature>
<dbReference type="InterPro" id="IPR035965">
    <property type="entry name" value="PAS-like_dom_sf"/>
</dbReference>
<dbReference type="InterPro" id="IPR000014">
    <property type="entry name" value="PAS"/>
</dbReference>
<dbReference type="PANTHER" id="PTHR43065">
    <property type="entry name" value="SENSOR HISTIDINE KINASE"/>
    <property type="match status" value="1"/>
</dbReference>
<protein>
    <recommendedName>
        <fullName evidence="2">histidine kinase</fullName>
        <ecNumber evidence="2">2.7.13.3</ecNumber>
    </recommendedName>
</protein>
<gene>
    <name evidence="10" type="ORF">IBL25_07920</name>
</gene>
<feature type="domain" description="Response regulatory" evidence="7">
    <location>
        <begin position="736"/>
        <end position="849"/>
    </location>
</feature>
<dbReference type="Pfam" id="PF00512">
    <property type="entry name" value="HisKA"/>
    <property type="match status" value="1"/>
</dbReference>
<evidence type="ECO:0000256" key="1">
    <source>
        <dbReference type="ARBA" id="ARBA00000085"/>
    </source>
</evidence>
<dbReference type="Gene3D" id="3.40.50.2300">
    <property type="match status" value="2"/>
</dbReference>
<dbReference type="InterPro" id="IPR001610">
    <property type="entry name" value="PAC"/>
</dbReference>
<dbReference type="CDD" id="cd16919">
    <property type="entry name" value="HATPase_CckA-like"/>
    <property type="match status" value="1"/>
</dbReference>
<dbReference type="SMART" id="SM00388">
    <property type="entry name" value="HisKA"/>
    <property type="match status" value="1"/>
</dbReference>
<feature type="modified residue" description="4-aspartylphosphate" evidence="4">
    <location>
        <position position="785"/>
    </location>
</feature>
<dbReference type="Proteomes" id="UP000603940">
    <property type="component" value="Unassembled WGS sequence"/>
</dbReference>
<dbReference type="SUPFAM" id="SSF52172">
    <property type="entry name" value="CheY-like"/>
    <property type="match status" value="2"/>
</dbReference>
<dbReference type="SMART" id="SM00387">
    <property type="entry name" value="HATPase_c"/>
    <property type="match status" value="1"/>
</dbReference>
<evidence type="ECO:0000313" key="10">
    <source>
        <dbReference type="EMBL" id="MBC9176867.1"/>
    </source>
</evidence>
<keyword evidence="3 4" id="KW-0597">Phosphoprotein</keyword>
<evidence type="ECO:0000256" key="5">
    <source>
        <dbReference type="SAM" id="Coils"/>
    </source>
</evidence>
<keyword evidence="11" id="KW-1185">Reference proteome</keyword>
<dbReference type="NCBIfam" id="TIGR00229">
    <property type="entry name" value="sensory_box"/>
    <property type="match status" value="1"/>
</dbReference>
<feature type="domain" description="PAS" evidence="8">
    <location>
        <begin position="181"/>
        <end position="251"/>
    </location>
</feature>
<dbReference type="InterPro" id="IPR005467">
    <property type="entry name" value="His_kinase_dom"/>
</dbReference>
<feature type="domain" description="Histidine kinase" evidence="6">
    <location>
        <begin position="352"/>
        <end position="575"/>
    </location>
</feature>
<dbReference type="InterPro" id="IPR001789">
    <property type="entry name" value="Sig_transdc_resp-reg_receiver"/>
</dbReference>
<dbReference type="PROSITE" id="PS50113">
    <property type="entry name" value="PAC"/>
    <property type="match status" value="2"/>
</dbReference>
<name>A0ABR7R5L2_9PROT</name>
<proteinExistence type="predicted"/>
<dbReference type="Pfam" id="PF08447">
    <property type="entry name" value="PAS_3"/>
    <property type="match status" value="1"/>
</dbReference>
<dbReference type="EC" id="2.7.13.3" evidence="2"/>
<dbReference type="InterPro" id="IPR004358">
    <property type="entry name" value="Sig_transdc_His_kin-like_C"/>
</dbReference>
<dbReference type="InterPro" id="IPR013656">
    <property type="entry name" value="PAS_4"/>
</dbReference>
<evidence type="ECO:0000313" key="11">
    <source>
        <dbReference type="Proteomes" id="UP000603940"/>
    </source>
</evidence>
<feature type="domain" description="PAC" evidence="9">
    <location>
        <begin position="120"/>
        <end position="173"/>
    </location>
</feature>
<dbReference type="SMART" id="SM00086">
    <property type="entry name" value="PAC"/>
    <property type="match status" value="2"/>
</dbReference>
<evidence type="ECO:0000256" key="3">
    <source>
        <dbReference type="ARBA" id="ARBA00022553"/>
    </source>
</evidence>
<feature type="coiled-coil region" evidence="5">
    <location>
        <begin position="309"/>
        <end position="343"/>
    </location>
</feature>
<dbReference type="PROSITE" id="PS50109">
    <property type="entry name" value="HIS_KIN"/>
    <property type="match status" value="1"/>
</dbReference>
<dbReference type="InterPro" id="IPR003594">
    <property type="entry name" value="HATPase_dom"/>
</dbReference>
<dbReference type="CDD" id="cd18161">
    <property type="entry name" value="REC_hyHK_blue-like"/>
    <property type="match status" value="1"/>
</dbReference>
<dbReference type="PROSITE" id="PS50112">
    <property type="entry name" value="PAS"/>
    <property type="match status" value="1"/>
</dbReference>
<dbReference type="SMART" id="SM00448">
    <property type="entry name" value="REC"/>
    <property type="match status" value="2"/>
</dbReference>